<organism evidence="2 3">
    <name type="scientific">Paenibacillus alvei</name>
    <name type="common">Bacillus alvei</name>
    <dbReference type="NCBI Taxonomy" id="44250"/>
    <lineage>
        <taxon>Bacteria</taxon>
        <taxon>Bacillati</taxon>
        <taxon>Bacillota</taxon>
        <taxon>Bacilli</taxon>
        <taxon>Bacillales</taxon>
        <taxon>Paenibacillaceae</taxon>
        <taxon>Paenibacillus</taxon>
    </lineage>
</organism>
<dbReference type="Pfam" id="PF11877">
    <property type="entry name" value="DUF3397"/>
    <property type="match status" value="1"/>
</dbReference>
<dbReference type="Proteomes" id="UP000304148">
    <property type="component" value="Chromosome"/>
</dbReference>
<name>A0A383R7S9_PAEAL</name>
<feature type="transmembrane region" description="Helical" evidence="1">
    <location>
        <begin position="6"/>
        <end position="26"/>
    </location>
</feature>
<feature type="transmembrane region" description="Helical" evidence="1">
    <location>
        <begin position="104"/>
        <end position="126"/>
    </location>
</feature>
<keyword evidence="1" id="KW-0812">Transmembrane</keyword>
<evidence type="ECO:0000256" key="1">
    <source>
        <dbReference type="SAM" id="Phobius"/>
    </source>
</evidence>
<accession>A0A383R7S9</accession>
<sequence length="128" mass="14768">MFQLMYDGFVLLSLLPFFPFLISWLIGRGLLKPKKRAIKLAMDITTVFLIASVGGLYNTLFDSKAGFYWILFFLLIAAGLIGGLQQQKYGRWDPRKMIRVIWRITFFLLSVLYVFLLLIGIIIYSASM</sequence>
<reference evidence="3" key="1">
    <citation type="submission" date="2018-08" db="EMBL/GenBank/DDBJ databases">
        <authorList>
            <person name="Chevrot R."/>
        </authorList>
    </citation>
    <scope>NUCLEOTIDE SEQUENCE [LARGE SCALE GENOMIC DNA]</scope>
</reference>
<protein>
    <recommendedName>
        <fullName evidence="4">DUF3397 domain-containing protein</fullName>
    </recommendedName>
</protein>
<evidence type="ECO:0008006" key="4">
    <source>
        <dbReference type="Google" id="ProtNLM"/>
    </source>
</evidence>
<feature type="transmembrane region" description="Helical" evidence="1">
    <location>
        <begin position="38"/>
        <end position="60"/>
    </location>
</feature>
<dbReference type="AlphaFoldDB" id="A0A383R7S9"/>
<proteinExistence type="predicted"/>
<feature type="transmembrane region" description="Helical" evidence="1">
    <location>
        <begin position="66"/>
        <end position="84"/>
    </location>
</feature>
<dbReference type="EMBL" id="LS992241">
    <property type="protein sequence ID" value="SYX82564.1"/>
    <property type="molecule type" value="Genomic_DNA"/>
</dbReference>
<gene>
    <name evidence="2" type="ORF">PBLR_10986</name>
</gene>
<dbReference type="InterPro" id="IPR024515">
    <property type="entry name" value="DUF3397"/>
</dbReference>
<evidence type="ECO:0000313" key="2">
    <source>
        <dbReference type="EMBL" id="SYX82564.1"/>
    </source>
</evidence>
<keyword evidence="1" id="KW-0472">Membrane</keyword>
<evidence type="ECO:0000313" key="3">
    <source>
        <dbReference type="Proteomes" id="UP000304148"/>
    </source>
</evidence>
<keyword evidence="1" id="KW-1133">Transmembrane helix</keyword>
<dbReference type="RefSeq" id="WP_138184888.1">
    <property type="nucleotide sequence ID" value="NZ_LS992241.1"/>
</dbReference>